<proteinExistence type="predicted"/>
<dbReference type="EMBL" id="KZ678347">
    <property type="protein sequence ID" value="PSN58523.1"/>
    <property type="molecule type" value="Genomic_DNA"/>
</dbReference>
<gene>
    <name evidence="2" type="ORF">BS50DRAFT_210205</name>
</gene>
<keyword evidence="3" id="KW-1185">Reference proteome</keyword>
<organism evidence="2 3">
    <name type="scientific">Corynespora cassiicola Philippines</name>
    <dbReference type="NCBI Taxonomy" id="1448308"/>
    <lineage>
        <taxon>Eukaryota</taxon>
        <taxon>Fungi</taxon>
        <taxon>Dikarya</taxon>
        <taxon>Ascomycota</taxon>
        <taxon>Pezizomycotina</taxon>
        <taxon>Dothideomycetes</taxon>
        <taxon>Pleosporomycetidae</taxon>
        <taxon>Pleosporales</taxon>
        <taxon>Corynesporascaceae</taxon>
        <taxon>Corynespora</taxon>
    </lineage>
</organism>
<evidence type="ECO:0000313" key="2">
    <source>
        <dbReference type="EMBL" id="PSN58523.1"/>
    </source>
</evidence>
<reference evidence="2 3" key="1">
    <citation type="journal article" date="2018" name="Front. Microbiol.">
        <title>Genome-Wide Analysis of Corynespora cassiicola Leaf Fall Disease Putative Effectors.</title>
        <authorList>
            <person name="Lopez D."/>
            <person name="Ribeiro S."/>
            <person name="Label P."/>
            <person name="Fumanal B."/>
            <person name="Venisse J.S."/>
            <person name="Kohler A."/>
            <person name="de Oliveira R.R."/>
            <person name="Labutti K."/>
            <person name="Lipzen A."/>
            <person name="Lail K."/>
            <person name="Bauer D."/>
            <person name="Ohm R.A."/>
            <person name="Barry K.W."/>
            <person name="Spatafora J."/>
            <person name="Grigoriev I.V."/>
            <person name="Martin F.M."/>
            <person name="Pujade-Renaud V."/>
        </authorList>
    </citation>
    <scope>NUCLEOTIDE SEQUENCE [LARGE SCALE GENOMIC DNA]</scope>
    <source>
        <strain evidence="2 3">Philippines</strain>
    </source>
</reference>
<protein>
    <recommendedName>
        <fullName evidence="4">Secreted protein</fullName>
    </recommendedName>
</protein>
<feature type="chain" id="PRO_5015724918" description="Secreted protein" evidence="1">
    <location>
        <begin position="24"/>
        <end position="72"/>
    </location>
</feature>
<sequence length="72" mass="8048">MRCCRLWLSAPLAAMSCWSPSRSLSLRPALRLPEKPSSPPYVLSSLCRFTIPSLPSLSLLLSLLIHPRDSNR</sequence>
<evidence type="ECO:0000256" key="1">
    <source>
        <dbReference type="SAM" id="SignalP"/>
    </source>
</evidence>
<evidence type="ECO:0008006" key="4">
    <source>
        <dbReference type="Google" id="ProtNLM"/>
    </source>
</evidence>
<evidence type="ECO:0000313" key="3">
    <source>
        <dbReference type="Proteomes" id="UP000240883"/>
    </source>
</evidence>
<feature type="signal peptide" evidence="1">
    <location>
        <begin position="1"/>
        <end position="23"/>
    </location>
</feature>
<dbReference type="PROSITE" id="PS51257">
    <property type="entry name" value="PROKAR_LIPOPROTEIN"/>
    <property type="match status" value="1"/>
</dbReference>
<keyword evidence="1" id="KW-0732">Signal</keyword>
<dbReference type="Proteomes" id="UP000240883">
    <property type="component" value="Unassembled WGS sequence"/>
</dbReference>
<dbReference type="AlphaFoldDB" id="A0A2T2MZ40"/>
<accession>A0A2T2MZ40</accession>
<name>A0A2T2MZ40_CORCC</name>